<sequence>MDTTTEATSQVVTVIQAGQKQSQVKWQLNSSRYVAQYVRQRKWPKRCSNKRDVRLLYTTSLRNRPLNALQLEQPLQEVREVEVPILTFTAGQASPSEWTMPRDVENILEEHVILFRDLSGKISCLCMTTQYHQ</sequence>
<dbReference type="EMBL" id="JXJN01007443">
    <property type="status" value="NOT_ANNOTATED_CDS"/>
    <property type="molecule type" value="Genomic_DNA"/>
</dbReference>
<evidence type="ECO:0000313" key="1">
    <source>
        <dbReference type="EnsemblMetazoa" id="GPPI016477-PA"/>
    </source>
</evidence>
<protein>
    <submittedName>
        <fullName evidence="1">Uncharacterized protein</fullName>
    </submittedName>
</protein>
<evidence type="ECO:0000313" key="2">
    <source>
        <dbReference type="Proteomes" id="UP000092460"/>
    </source>
</evidence>
<accession>A0A1B0B273</accession>
<dbReference type="VEuPathDB" id="VectorBase:GPPI016477"/>
<dbReference type="Proteomes" id="UP000092460">
    <property type="component" value="Unassembled WGS sequence"/>
</dbReference>
<dbReference type="AlphaFoldDB" id="A0A1B0B273"/>
<reference evidence="2" key="1">
    <citation type="submission" date="2015-01" db="EMBL/GenBank/DDBJ databases">
        <authorList>
            <person name="Aksoy S."/>
            <person name="Warren W."/>
            <person name="Wilson R.K."/>
        </authorList>
    </citation>
    <scope>NUCLEOTIDE SEQUENCE [LARGE SCALE GENOMIC DNA]</scope>
    <source>
        <strain evidence="2">IAEA</strain>
    </source>
</reference>
<organism evidence="1 2">
    <name type="scientific">Glossina palpalis gambiensis</name>
    <dbReference type="NCBI Taxonomy" id="67801"/>
    <lineage>
        <taxon>Eukaryota</taxon>
        <taxon>Metazoa</taxon>
        <taxon>Ecdysozoa</taxon>
        <taxon>Arthropoda</taxon>
        <taxon>Hexapoda</taxon>
        <taxon>Insecta</taxon>
        <taxon>Pterygota</taxon>
        <taxon>Neoptera</taxon>
        <taxon>Endopterygota</taxon>
        <taxon>Diptera</taxon>
        <taxon>Brachycera</taxon>
        <taxon>Muscomorpha</taxon>
        <taxon>Hippoboscoidea</taxon>
        <taxon>Glossinidae</taxon>
        <taxon>Glossina</taxon>
    </lineage>
</organism>
<keyword evidence="2" id="KW-1185">Reference proteome</keyword>
<dbReference type="EnsemblMetazoa" id="GPPI016477-RA">
    <property type="protein sequence ID" value="GPPI016477-PA"/>
    <property type="gene ID" value="GPPI016477"/>
</dbReference>
<name>A0A1B0B273_9MUSC</name>
<reference evidence="1" key="2">
    <citation type="submission" date="2020-05" db="UniProtKB">
        <authorList>
            <consortium name="EnsemblMetazoa"/>
        </authorList>
    </citation>
    <scope>IDENTIFICATION</scope>
    <source>
        <strain evidence="1">IAEA</strain>
    </source>
</reference>
<proteinExistence type="predicted"/>